<dbReference type="Gene3D" id="3.40.50.300">
    <property type="entry name" value="P-loop containing nucleotide triphosphate hydrolases"/>
    <property type="match status" value="1"/>
</dbReference>
<dbReference type="Pfam" id="PF25601">
    <property type="entry name" value="AAA_lid_14"/>
    <property type="match status" value="1"/>
</dbReference>
<feature type="domain" description="Sigma-54 factor interaction" evidence="7">
    <location>
        <begin position="152"/>
        <end position="342"/>
    </location>
</feature>
<dbReference type="PROSITE" id="PS50045">
    <property type="entry name" value="SIGMA54_INTERACT_4"/>
    <property type="match status" value="1"/>
</dbReference>
<dbReference type="InterPro" id="IPR002197">
    <property type="entry name" value="HTH_Fis"/>
</dbReference>
<dbReference type="STRING" id="260084.SAMN02927928_3668"/>
<dbReference type="Gene3D" id="1.10.10.60">
    <property type="entry name" value="Homeodomain-like"/>
    <property type="match status" value="1"/>
</dbReference>
<dbReference type="InterPro" id="IPR009057">
    <property type="entry name" value="Homeodomain-like_sf"/>
</dbReference>
<dbReference type="PROSITE" id="PS50110">
    <property type="entry name" value="RESPONSE_REGULATORY"/>
    <property type="match status" value="1"/>
</dbReference>
<dbReference type="InterPro" id="IPR058031">
    <property type="entry name" value="AAA_lid_NorR"/>
</dbReference>
<accession>A0A1G4TKS4</accession>
<dbReference type="CDD" id="cd00156">
    <property type="entry name" value="REC"/>
    <property type="match status" value="1"/>
</dbReference>
<dbReference type="PANTHER" id="PTHR32071:SF57">
    <property type="entry name" value="C4-DICARBOXYLATE TRANSPORT TRANSCRIPTIONAL REGULATORY PROTEIN DCTD"/>
    <property type="match status" value="1"/>
</dbReference>
<keyword evidence="4" id="KW-0805">Transcription regulation</keyword>
<feature type="domain" description="Response regulatory" evidence="8">
    <location>
        <begin position="7"/>
        <end position="126"/>
    </location>
</feature>
<keyword evidence="5" id="KW-0804">Transcription</keyword>
<keyword evidence="9" id="KW-0238">DNA-binding</keyword>
<dbReference type="GO" id="GO:0006355">
    <property type="term" value="P:regulation of DNA-templated transcription"/>
    <property type="evidence" value="ECO:0007669"/>
    <property type="project" value="InterPro"/>
</dbReference>
<dbReference type="GO" id="GO:0005524">
    <property type="term" value="F:ATP binding"/>
    <property type="evidence" value="ECO:0007669"/>
    <property type="project" value="UniProtKB-KW"/>
</dbReference>
<dbReference type="GO" id="GO:0043565">
    <property type="term" value="F:sequence-specific DNA binding"/>
    <property type="evidence" value="ECO:0007669"/>
    <property type="project" value="InterPro"/>
</dbReference>
<evidence type="ECO:0000313" key="9">
    <source>
        <dbReference type="EMBL" id="SCW82030.1"/>
    </source>
</evidence>
<dbReference type="PRINTS" id="PR01590">
    <property type="entry name" value="HTHFIS"/>
</dbReference>
<proteinExistence type="predicted"/>
<evidence type="ECO:0000259" key="8">
    <source>
        <dbReference type="PROSITE" id="PS50110"/>
    </source>
</evidence>
<sequence length="413" mass="44402">MPQTHKTLLFIDDDADVLKTAELLLNRAGYTLLTAGSPGQAYALLSAQAVDLILLDLNFSQAQTSGEEGLASLQELRRYAPGVPVLVVTGHSGLTVAVRALRAGATNFIMKPWSNEKFIAAIEEGLGKGQRNPSADIGPISEPSPVSDAKFIIGDTEAMTRIKALVDRYAPLTVPVLLSGAPGTGKSHIARALHNRSGRAHLKVVDASSISTIAPEELRDATLVIEAIERLDAGFHQSLLDWLPGFEGRNVRVVATSVRGRGDMELPRGLVYALSTLEINLPTLAERTGDIGILAGHFANLCAYRQNLPHRALTPEAIAHLKAAVWSDNLHALRQVMERAVVGTDGPVLGPNDLHIPSVQDIDPRTTASSLEATEKFVVESALKRNNFNVSKAAAELGVTRQTLYRRMSRHGL</sequence>
<keyword evidence="3" id="KW-0902">Two-component regulatory system</keyword>
<evidence type="ECO:0000259" key="7">
    <source>
        <dbReference type="PROSITE" id="PS50045"/>
    </source>
</evidence>
<dbReference type="PANTHER" id="PTHR32071">
    <property type="entry name" value="TRANSCRIPTIONAL REGULATORY PROTEIN"/>
    <property type="match status" value="1"/>
</dbReference>
<evidence type="ECO:0000313" key="10">
    <source>
        <dbReference type="Proteomes" id="UP000199150"/>
    </source>
</evidence>
<dbReference type="SUPFAM" id="SSF46689">
    <property type="entry name" value="Homeodomain-like"/>
    <property type="match status" value="1"/>
</dbReference>
<dbReference type="SMART" id="SM00382">
    <property type="entry name" value="AAA"/>
    <property type="match status" value="1"/>
</dbReference>
<gene>
    <name evidence="9" type="ORF">SAMN02927928_3668</name>
</gene>
<dbReference type="InterPro" id="IPR003593">
    <property type="entry name" value="AAA+_ATPase"/>
</dbReference>
<keyword evidence="10" id="KW-1185">Reference proteome</keyword>
<evidence type="ECO:0000256" key="3">
    <source>
        <dbReference type="ARBA" id="ARBA00023012"/>
    </source>
</evidence>
<evidence type="ECO:0000256" key="5">
    <source>
        <dbReference type="ARBA" id="ARBA00023163"/>
    </source>
</evidence>
<evidence type="ECO:0000256" key="2">
    <source>
        <dbReference type="ARBA" id="ARBA00022840"/>
    </source>
</evidence>
<dbReference type="Pfam" id="PF02954">
    <property type="entry name" value="HTH_8"/>
    <property type="match status" value="1"/>
</dbReference>
<dbReference type="CDD" id="cd00009">
    <property type="entry name" value="AAA"/>
    <property type="match status" value="1"/>
</dbReference>
<evidence type="ECO:0000256" key="6">
    <source>
        <dbReference type="PROSITE-ProRule" id="PRU00169"/>
    </source>
</evidence>
<evidence type="ECO:0000256" key="4">
    <source>
        <dbReference type="ARBA" id="ARBA00023015"/>
    </source>
</evidence>
<dbReference type="RefSeq" id="WP_090650662.1">
    <property type="nucleotide sequence ID" value="NZ_CBCRYE010000002.1"/>
</dbReference>
<dbReference type="Proteomes" id="UP000199150">
    <property type="component" value="Unassembled WGS sequence"/>
</dbReference>
<reference evidence="10" key="1">
    <citation type="submission" date="2016-10" db="EMBL/GenBank/DDBJ databases">
        <authorList>
            <person name="Varghese N."/>
            <person name="Submissions S."/>
        </authorList>
    </citation>
    <scope>NUCLEOTIDE SEQUENCE [LARGE SCALE GENOMIC DNA]</scope>
    <source>
        <strain evidence="10">CGMCC 1.3431</strain>
    </source>
</reference>
<dbReference type="EMBL" id="FMTS01000009">
    <property type="protein sequence ID" value="SCW82030.1"/>
    <property type="molecule type" value="Genomic_DNA"/>
</dbReference>
<dbReference type="InterPro" id="IPR002078">
    <property type="entry name" value="Sigma_54_int"/>
</dbReference>
<dbReference type="Gene3D" id="1.10.8.60">
    <property type="match status" value="1"/>
</dbReference>
<dbReference type="InterPro" id="IPR011006">
    <property type="entry name" value="CheY-like_superfamily"/>
</dbReference>
<organism evidence="9 10">
    <name type="scientific">Asticcacaulis taihuensis</name>
    <dbReference type="NCBI Taxonomy" id="260084"/>
    <lineage>
        <taxon>Bacteria</taxon>
        <taxon>Pseudomonadati</taxon>
        <taxon>Pseudomonadota</taxon>
        <taxon>Alphaproteobacteria</taxon>
        <taxon>Caulobacterales</taxon>
        <taxon>Caulobacteraceae</taxon>
        <taxon>Asticcacaulis</taxon>
    </lineage>
</organism>
<evidence type="ECO:0000256" key="1">
    <source>
        <dbReference type="ARBA" id="ARBA00022741"/>
    </source>
</evidence>
<protein>
    <submittedName>
        <fullName evidence="9">DNA-binding transcriptional response regulator, NtrC family, contains REC, AAA-type ATPase, and a Fis-type DNA-binding domains</fullName>
    </submittedName>
</protein>
<dbReference type="SUPFAM" id="SSF52172">
    <property type="entry name" value="CheY-like"/>
    <property type="match status" value="1"/>
</dbReference>
<dbReference type="Gene3D" id="3.40.50.2300">
    <property type="match status" value="1"/>
</dbReference>
<name>A0A1G4TKS4_9CAUL</name>
<dbReference type="InterPro" id="IPR027417">
    <property type="entry name" value="P-loop_NTPase"/>
</dbReference>
<dbReference type="SMART" id="SM00448">
    <property type="entry name" value="REC"/>
    <property type="match status" value="1"/>
</dbReference>
<dbReference type="Pfam" id="PF14532">
    <property type="entry name" value="Sigma54_activ_2"/>
    <property type="match status" value="1"/>
</dbReference>
<dbReference type="OrthoDB" id="9154941at2"/>
<keyword evidence="2" id="KW-0067">ATP-binding</keyword>
<keyword evidence="1" id="KW-0547">Nucleotide-binding</keyword>
<keyword evidence="6" id="KW-0597">Phosphoprotein</keyword>
<dbReference type="Pfam" id="PF00072">
    <property type="entry name" value="Response_reg"/>
    <property type="match status" value="1"/>
</dbReference>
<dbReference type="SUPFAM" id="SSF52540">
    <property type="entry name" value="P-loop containing nucleoside triphosphate hydrolases"/>
    <property type="match status" value="1"/>
</dbReference>
<feature type="modified residue" description="4-aspartylphosphate" evidence="6">
    <location>
        <position position="56"/>
    </location>
</feature>
<dbReference type="GO" id="GO:0000160">
    <property type="term" value="P:phosphorelay signal transduction system"/>
    <property type="evidence" value="ECO:0007669"/>
    <property type="project" value="UniProtKB-KW"/>
</dbReference>
<dbReference type="InterPro" id="IPR001789">
    <property type="entry name" value="Sig_transdc_resp-reg_receiver"/>
</dbReference>
<dbReference type="AlphaFoldDB" id="A0A1G4TKS4"/>